<dbReference type="AlphaFoldDB" id="A0A5C4RX06"/>
<dbReference type="RefSeq" id="WP_139447056.1">
    <property type="nucleotide sequence ID" value="NZ_SMDR01000001.1"/>
</dbReference>
<proteinExistence type="predicted"/>
<name>A0A5C4RX06_9GAMM</name>
<evidence type="ECO:0000256" key="4">
    <source>
        <dbReference type="ARBA" id="ARBA00023136"/>
    </source>
</evidence>
<feature type="transmembrane region" description="Helical" evidence="5">
    <location>
        <begin position="149"/>
        <end position="172"/>
    </location>
</feature>
<sequence length="260" mass="28859">MIWLLPWKSDAELRHLPLLTWTLMAVNIAVFLFAPRESPEGFAAWVRAYGLVPGDWHSWQYLTSIFMHGDWPHLLGNMFFLWLFGDKIEDALGPAGFALVYLLGGFAGNLLYVSANAHLIPSIGASGCLAAIAGAYAVLFFARQIDLKLMLLVIPVYTFKLRAFWVLGLYFGVDTLLTFKGRGALDTGGVNYVAHGAGFLSGVAMGLVASMYGVMGRYDALDNGSGWWGYLPTSLEEEARRQRLRELQRRRPVPPPRETA</sequence>
<feature type="transmembrane region" description="Helical" evidence="5">
    <location>
        <begin position="16"/>
        <end position="34"/>
    </location>
</feature>
<dbReference type="PANTHER" id="PTHR43066:SF11">
    <property type="entry name" value="PEPTIDASE S54 RHOMBOID DOMAIN-CONTAINING PROTEIN"/>
    <property type="match status" value="1"/>
</dbReference>
<keyword evidence="7" id="KW-0645">Protease</keyword>
<evidence type="ECO:0000256" key="1">
    <source>
        <dbReference type="ARBA" id="ARBA00004141"/>
    </source>
</evidence>
<dbReference type="Proteomes" id="UP000305760">
    <property type="component" value="Unassembled WGS sequence"/>
</dbReference>
<dbReference type="Pfam" id="PF01694">
    <property type="entry name" value="Rhomboid"/>
    <property type="match status" value="1"/>
</dbReference>
<protein>
    <submittedName>
        <fullName evidence="7">Rhomboid family intramembrane serine protease</fullName>
    </submittedName>
</protein>
<evidence type="ECO:0000256" key="5">
    <source>
        <dbReference type="SAM" id="Phobius"/>
    </source>
</evidence>
<dbReference type="EMBL" id="SMDR01000001">
    <property type="protein sequence ID" value="TNJ35525.1"/>
    <property type="molecule type" value="Genomic_DNA"/>
</dbReference>
<evidence type="ECO:0000256" key="3">
    <source>
        <dbReference type="ARBA" id="ARBA00022989"/>
    </source>
</evidence>
<dbReference type="InterPro" id="IPR035952">
    <property type="entry name" value="Rhomboid-like_sf"/>
</dbReference>
<dbReference type="PANTHER" id="PTHR43066">
    <property type="entry name" value="RHOMBOID-RELATED PROTEIN"/>
    <property type="match status" value="1"/>
</dbReference>
<dbReference type="OrthoDB" id="9813074at2"/>
<keyword evidence="4 5" id="KW-0472">Membrane</keyword>
<keyword evidence="7" id="KW-0378">Hydrolase</keyword>
<feature type="transmembrane region" description="Helical" evidence="5">
    <location>
        <begin position="61"/>
        <end position="84"/>
    </location>
</feature>
<comment type="subcellular location">
    <subcellularLocation>
        <location evidence="1">Membrane</location>
        <topology evidence="1">Multi-pass membrane protein</topology>
    </subcellularLocation>
</comment>
<keyword evidence="8" id="KW-1185">Reference proteome</keyword>
<feature type="domain" description="Peptidase S54 rhomboid" evidence="6">
    <location>
        <begin position="56"/>
        <end position="210"/>
    </location>
</feature>
<reference evidence="7 8" key="1">
    <citation type="submission" date="2019-03" db="EMBL/GenBank/DDBJ databases">
        <title>Arenimonas daejeonensis sp. nov., isolated from compost.</title>
        <authorList>
            <person name="Jeon C.O."/>
        </authorList>
    </citation>
    <scope>NUCLEOTIDE SEQUENCE [LARGE SCALE GENOMIC DNA]</scope>
    <source>
        <strain evidence="7 8">R29</strain>
    </source>
</reference>
<dbReference type="GO" id="GO:0006508">
    <property type="term" value="P:proteolysis"/>
    <property type="evidence" value="ECO:0007669"/>
    <property type="project" value="UniProtKB-KW"/>
</dbReference>
<organism evidence="7 8">
    <name type="scientific">Arenimonas terrae</name>
    <dbReference type="NCBI Taxonomy" id="2546226"/>
    <lineage>
        <taxon>Bacteria</taxon>
        <taxon>Pseudomonadati</taxon>
        <taxon>Pseudomonadota</taxon>
        <taxon>Gammaproteobacteria</taxon>
        <taxon>Lysobacterales</taxon>
        <taxon>Lysobacteraceae</taxon>
        <taxon>Arenimonas</taxon>
    </lineage>
</organism>
<keyword evidence="3 5" id="KW-1133">Transmembrane helix</keyword>
<feature type="transmembrane region" description="Helical" evidence="5">
    <location>
        <begin position="192"/>
        <end position="214"/>
    </location>
</feature>
<dbReference type="InterPro" id="IPR022764">
    <property type="entry name" value="Peptidase_S54_rhomboid_dom"/>
</dbReference>
<dbReference type="GO" id="GO:0016020">
    <property type="term" value="C:membrane"/>
    <property type="evidence" value="ECO:0007669"/>
    <property type="project" value="UniProtKB-SubCell"/>
</dbReference>
<gene>
    <name evidence="7" type="ORF">E1B00_07185</name>
</gene>
<evidence type="ECO:0000313" key="7">
    <source>
        <dbReference type="EMBL" id="TNJ35525.1"/>
    </source>
</evidence>
<evidence type="ECO:0000259" key="6">
    <source>
        <dbReference type="Pfam" id="PF01694"/>
    </source>
</evidence>
<feature type="transmembrane region" description="Helical" evidence="5">
    <location>
        <begin position="91"/>
        <end position="113"/>
    </location>
</feature>
<accession>A0A5C4RX06</accession>
<dbReference type="SUPFAM" id="SSF144091">
    <property type="entry name" value="Rhomboid-like"/>
    <property type="match status" value="1"/>
</dbReference>
<keyword evidence="2 5" id="KW-0812">Transmembrane</keyword>
<dbReference type="Gene3D" id="1.20.1540.10">
    <property type="entry name" value="Rhomboid-like"/>
    <property type="match status" value="1"/>
</dbReference>
<dbReference type="GO" id="GO:0004252">
    <property type="term" value="F:serine-type endopeptidase activity"/>
    <property type="evidence" value="ECO:0007669"/>
    <property type="project" value="InterPro"/>
</dbReference>
<evidence type="ECO:0000256" key="2">
    <source>
        <dbReference type="ARBA" id="ARBA00022692"/>
    </source>
</evidence>
<feature type="transmembrane region" description="Helical" evidence="5">
    <location>
        <begin position="119"/>
        <end position="142"/>
    </location>
</feature>
<comment type="caution">
    <text evidence="7">The sequence shown here is derived from an EMBL/GenBank/DDBJ whole genome shotgun (WGS) entry which is preliminary data.</text>
</comment>
<evidence type="ECO:0000313" key="8">
    <source>
        <dbReference type="Proteomes" id="UP000305760"/>
    </source>
</evidence>